<reference evidence="2 3" key="1">
    <citation type="journal article" date="2012" name="J. Bacteriol.">
        <title>Twenty-one genome sequences from Pseudomonas species and 19 genome sequences from diverse bacteria isolated from the rhizosphere and endosphere of Populus deltoides.</title>
        <authorList>
            <person name="Brown S.D."/>
            <person name="Utturkar S.M."/>
            <person name="Klingeman D.M."/>
            <person name="Johnson C.M."/>
            <person name="Martin S.L."/>
            <person name="Land M.L."/>
            <person name="Lu T.Y."/>
            <person name="Schadt C.W."/>
            <person name="Doktycz M.J."/>
            <person name="Pelletier D.A."/>
        </authorList>
    </citation>
    <scope>NUCLEOTIDE SEQUENCE [LARGE SCALE GENOMIC DNA]</scope>
    <source>
        <strain evidence="2 3">CF314</strain>
    </source>
</reference>
<accession>J2JJJ0</accession>
<dbReference type="PATRIC" id="fig|1144316.3.peg.4007"/>
<name>J2JJJ0_9FLAO</name>
<keyword evidence="1" id="KW-0472">Membrane</keyword>
<evidence type="ECO:0000313" key="3">
    <source>
        <dbReference type="Proteomes" id="UP000007509"/>
    </source>
</evidence>
<comment type="caution">
    <text evidence="2">The sequence shown here is derived from an EMBL/GenBank/DDBJ whole genome shotgun (WGS) entry which is preliminary data.</text>
</comment>
<organism evidence="2 3">
    <name type="scientific">Chryseobacterium populi</name>
    <dbReference type="NCBI Taxonomy" id="1144316"/>
    <lineage>
        <taxon>Bacteria</taxon>
        <taxon>Pseudomonadati</taxon>
        <taxon>Bacteroidota</taxon>
        <taxon>Flavobacteriia</taxon>
        <taxon>Flavobacteriales</taxon>
        <taxon>Weeksellaceae</taxon>
        <taxon>Chryseobacterium group</taxon>
        <taxon>Chryseobacterium</taxon>
    </lineage>
</organism>
<evidence type="ECO:0000313" key="2">
    <source>
        <dbReference type="EMBL" id="EJL68045.1"/>
    </source>
</evidence>
<sequence length="206" mass="23958">MNKNTIKKNDENNVFEFFGICFEYAISIIIKLFIKMKKFLPILLLAFVSLFIYSCDDDNDNNNFVDHDTYSVAYDITPTFSKTNNNLYQYSDEFNTPLVESDVVLIYLQTGLTNNNSPIWRLLPYTFFTNNNTAVDYSFDFSKYDIGINVNSTLDLSVNPTYYTNKRFRVVVVPASAGKSTQVDYNDYNSVIRYYKIDESKIKTKN</sequence>
<keyword evidence="1" id="KW-1133">Transmembrane helix</keyword>
<dbReference type="EMBL" id="AKJY01000111">
    <property type="protein sequence ID" value="EJL68045.1"/>
    <property type="molecule type" value="Genomic_DNA"/>
</dbReference>
<feature type="transmembrane region" description="Helical" evidence="1">
    <location>
        <begin position="14"/>
        <end position="34"/>
    </location>
</feature>
<keyword evidence="3" id="KW-1185">Reference proteome</keyword>
<dbReference type="AlphaFoldDB" id="J2JJJ0"/>
<evidence type="ECO:0000256" key="1">
    <source>
        <dbReference type="SAM" id="Phobius"/>
    </source>
</evidence>
<proteinExistence type="predicted"/>
<dbReference type="Proteomes" id="UP000007509">
    <property type="component" value="Unassembled WGS sequence"/>
</dbReference>
<gene>
    <name evidence="2" type="ORF">PMI13_04003</name>
</gene>
<protein>
    <submittedName>
        <fullName evidence="2">Uncharacterized protein</fullName>
    </submittedName>
</protein>
<keyword evidence="1" id="KW-0812">Transmembrane</keyword>